<dbReference type="AlphaFoldDB" id="A0A0P9CD73"/>
<organism evidence="1 2">
    <name type="scientific">Alicyclobacillus ferrooxydans</name>
    <dbReference type="NCBI Taxonomy" id="471514"/>
    <lineage>
        <taxon>Bacteria</taxon>
        <taxon>Bacillati</taxon>
        <taxon>Bacillota</taxon>
        <taxon>Bacilli</taxon>
        <taxon>Bacillales</taxon>
        <taxon>Alicyclobacillaceae</taxon>
        <taxon>Alicyclobacillus</taxon>
    </lineage>
</organism>
<accession>A0A0P9CD73</accession>
<keyword evidence="2" id="KW-1185">Reference proteome</keyword>
<protein>
    <submittedName>
        <fullName evidence="1">Uncharacterized protein</fullName>
    </submittedName>
</protein>
<dbReference type="RefSeq" id="WP_054971157.1">
    <property type="nucleotide sequence ID" value="NZ_LJCO01000096.1"/>
</dbReference>
<sequence>MNNIESLLSGVGMVPNVTGRFPNELVKGELRTNRIVVLRLTKKTDGNAAGLGMADVTTSRVNEYIWVSDALLKDVQAIEELEVAGDPLLFQFDSTGMLMDLDS</sequence>
<dbReference type="STRING" id="471514.AN477_21055"/>
<reference evidence="1 2" key="1">
    <citation type="submission" date="2015-09" db="EMBL/GenBank/DDBJ databases">
        <title>Draft genome sequence of Alicyclobacillus ferrooxydans DSM 22381.</title>
        <authorList>
            <person name="Hemp J."/>
        </authorList>
    </citation>
    <scope>NUCLEOTIDE SEQUENCE [LARGE SCALE GENOMIC DNA]</scope>
    <source>
        <strain evidence="1 2">TC-34</strain>
    </source>
</reference>
<evidence type="ECO:0000313" key="1">
    <source>
        <dbReference type="EMBL" id="KPV40804.1"/>
    </source>
</evidence>
<proteinExistence type="predicted"/>
<name>A0A0P9CD73_9BACL</name>
<gene>
    <name evidence="1" type="ORF">AN477_21055</name>
</gene>
<dbReference type="EMBL" id="LJCO01000096">
    <property type="protein sequence ID" value="KPV40804.1"/>
    <property type="molecule type" value="Genomic_DNA"/>
</dbReference>
<dbReference type="Proteomes" id="UP000050482">
    <property type="component" value="Unassembled WGS sequence"/>
</dbReference>
<evidence type="ECO:0000313" key="2">
    <source>
        <dbReference type="Proteomes" id="UP000050482"/>
    </source>
</evidence>
<comment type="caution">
    <text evidence="1">The sequence shown here is derived from an EMBL/GenBank/DDBJ whole genome shotgun (WGS) entry which is preliminary data.</text>
</comment>
<dbReference type="PATRIC" id="fig|471514.4.peg.1710"/>